<feature type="transmembrane region" description="Helical" evidence="1">
    <location>
        <begin position="20"/>
        <end position="37"/>
    </location>
</feature>
<protein>
    <submittedName>
        <fullName evidence="2">Uncharacterized protein</fullName>
    </submittedName>
</protein>
<keyword evidence="1" id="KW-0812">Transmembrane</keyword>
<reference evidence="2" key="1">
    <citation type="submission" date="2020-03" db="EMBL/GenBank/DDBJ databases">
        <title>The deep terrestrial virosphere.</title>
        <authorList>
            <person name="Holmfeldt K."/>
            <person name="Nilsson E."/>
            <person name="Simone D."/>
            <person name="Lopez-Fernandez M."/>
            <person name="Wu X."/>
            <person name="de Brujin I."/>
            <person name="Lundin D."/>
            <person name="Andersson A."/>
            <person name="Bertilsson S."/>
            <person name="Dopson M."/>
        </authorList>
    </citation>
    <scope>NUCLEOTIDE SEQUENCE</scope>
    <source>
        <strain evidence="2">TM448A01537</strain>
    </source>
</reference>
<dbReference type="AlphaFoldDB" id="A0A6H1ZRM1"/>
<name>A0A6H1ZRM1_9ZZZZ</name>
<feature type="transmembrane region" description="Helical" evidence="1">
    <location>
        <begin position="74"/>
        <end position="96"/>
    </location>
</feature>
<evidence type="ECO:0000256" key="1">
    <source>
        <dbReference type="SAM" id="Phobius"/>
    </source>
</evidence>
<organism evidence="2">
    <name type="scientific">viral metagenome</name>
    <dbReference type="NCBI Taxonomy" id="1070528"/>
    <lineage>
        <taxon>unclassified sequences</taxon>
        <taxon>metagenomes</taxon>
        <taxon>organismal metagenomes</taxon>
    </lineage>
</organism>
<gene>
    <name evidence="2" type="ORF">TM448A01537_0009</name>
</gene>
<sequence length="113" mass="12939">MPTAIIEEKIWTILTEPMHFYLLIGVFSFIMLLKWMEPVDEFLFKKHKYLIAPLNVILSFVGIFALKLTGAETVGLKIVIALLISTVVTFTYEALAKPIIDKIKQRLESKVNQ</sequence>
<feature type="transmembrane region" description="Helical" evidence="1">
    <location>
        <begin position="49"/>
        <end position="68"/>
    </location>
</feature>
<proteinExistence type="predicted"/>
<accession>A0A6H1ZRM1</accession>
<keyword evidence="1" id="KW-1133">Transmembrane helix</keyword>
<keyword evidence="1" id="KW-0472">Membrane</keyword>
<evidence type="ECO:0000313" key="2">
    <source>
        <dbReference type="EMBL" id="QJA49925.1"/>
    </source>
</evidence>
<dbReference type="EMBL" id="MT144163">
    <property type="protein sequence ID" value="QJA49925.1"/>
    <property type="molecule type" value="Genomic_DNA"/>
</dbReference>